<name>A0A8S1JAQ3_9CHLO</name>
<dbReference type="Pfam" id="PF13862">
    <property type="entry name" value="BCCIP"/>
    <property type="match status" value="1"/>
</dbReference>
<accession>A0A8S1JAQ3</accession>
<evidence type="ECO:0000313" key="4">
    <source>
        <dbReference type="Proteomes" id="UP000708148"/>
    </source>
</evidence>
<feature type="region of interest" description="Disordered" evidence="2">
    <location>
        <begin position="1"/>
        <end position="49"/>
    </location>
</feature>
<dbReference type="AlphaFoldDB" id="A0A8S1JAQ3"/>
<feature type="compositionally biased region" description="Acidic residues" evidence="2">
    <location>
        <begin position="17"/>
        <end position="38"/>
    </location>
</feature>
<feature type="region of interest" description="Disordered" evidence="2">
    <location>
        <begin position="219"/>
        <end position="242"/>
    </location>
</feature>
<dbReference type="Proteomes" id="UP000708148">
    <property type="component" value="Unassembled WGS sequence"/>
</dbReference>
<organism evidence="3 4">
    <name type="scientific">Ostreobium quekettii</name>
    <dbReference type="NCBI Taxonomy" id="121088"/>
    <lineage>
        <taxon>Eukaryota</taxon>
        <taxon>Viridiplantae</taxon>
        <taxon>Chlorophyta</taxon>
        <taxon>core chlorophytes</taxon>
        <taxon>Ulvophyceae</taxon>
        <taxon>TCBD clade</taxon>
        <taxon>Bryopsidales</taxon>
        <taxon>Ostreobineae</taxon>
        <taxon>Ostreobiaceae</taxon>
        <taxon>Ostreobium</taxon>
    </lineage>
</organism>
<reference evidence="3" key="1">
    <citation type="submission" date="2020-12" db="EMBL/GenBank/DDBJ databases">
        <authorList>
            <person name="Iha C."/>
        </authorList>
    </citation>
    <scope>NUCLEOTIDE SEQUENCE</scope>
</reference>
<dbReference type="InterPro" id="IPR025602">
    <property type="entry name" value="BCP1_family"/>
</dbReference>
<dbReference type="OrthoDB" id="27543at2759"/>
<evidence type="ECO:0008006" key="5">
    <source>
        <dbReference type="Google" id="ProtNLM"/>
    </source>
</evidence>
<evidence type="ECO:0000256" key="2">
    <source>
        <dbReference type="SAM" id="MobiDB-lite"/>
    </source>
</evidence>
<proteinExistence type="inferred from homology"/>
<feature type="compositionally biased region" description="Basic residues" evidence="2">
    <location>
        <begin position="1"/>
        <end position="10"/>
    </location>
</feature>
<comment type="caution">
    <text evidence="3">The sequence shown here is derived from an EMBL/GenBank/DDBJ whole genome shotgun (WGS) entry which is preliminary data.</text>
</comment>
<evidence type="ECO:0000256" key="1">
    <source>
        <dbReference type="ARBA" id="ARBA00006781"/>
    </source>
</evidence>
<evidence type="ECO:0000313" key="3">
    <source>
        <dbReference type="EMBL" id="CAD7704099.1"/>
    </source>
</evidence>
<protein>
    <recommendedName>
        <fullName evidence="5">Protein BCCIP homolog</fullName>
    </recommendedName>
</protein>
<keyword evidence="4" id="KW-1185">Reference proteome</keyword>
<dbReference type="EMBL" id="CAJHUC010002634">
    <property type="protein sequence ID" value="CAD7704099.1"/>
    <property type="molecule type" value="Genomic_DNA"/>
</dbReference>
<sequence length="265" mass="29051">MVKRSHPRGSRRPEPGPESDEYLQSIESDDQCSEDGSGDEGLQLGADGVDGGDMVDADFEFYDPADGDVRGIRAMLQSLMDGAAFDVSELVDVIIHQKTVGSVVKTGQESDPVGVISVLNIQRYSSLGCIAELKGFILSHCPGQGGEKEQLSQVLSSPHTGLLINERLLNSPPELGPPLQQALFDEIQWATEDEPTQELRESFKFQQYVSLTRVFRDPKADAPSSGTDAVATKKRRRTKQEAGVRLFGEGRPESVPRYCQAWSKR</sequence>
<comment type="similarity">
    <text evidence="1">Belongs to the BCP1 family.</text>
</comment>
<dbReference type="GO" id="GO:0005634">
    <property type="term" value="C:nucleus"/>
    <property type="evidence" value="ECO:0007669"/>
    <property type="project" value="TreeGrafter"/>
</dbReference>
<gene>
    <name evidence="3" type="ORF">OSTQU699_LOCUS9456</name>
</gene>
<dbReference type="PANTHER" id="PTHR13261:SF0">
    <property type="entry name" value="BRCA2 AND CDKN1A-INTERACTING PROTEIN"/>
    <property type="match status" value="1"/>
</dbReference>
<dbReference type="PANTHER" id="PTHR13261">
    <property type="entry name" value="BRCA2 AND CDKN1A INTERACTING PROTEIN"/>
    <property type="match status" value="1"/>
</dbReference>